<dbReference type="SMART" id="SM00388">
    <property type="entry name" value="HisKA"/>
    <property type="match status" value="1"/>
</dbReference>
<keyword evidence="8" id="KW-0067">ATP-binding</keyword>
<dbReference type="SUPFAM" id="SSF55874">
    <property type="entry name" value="ATPase domain of HSP90 chaperone/DNA topoisomerase II/histidine kinase"/>
    <property type="match status" value="1"/>
</dbReference>
<dbReference type="CDD" id="cd17546">
    <property type="entry name" value="REC_hyHK_CKI1_RcsC-like"/>
    <property type="match status" value="1"/>
</dbReference>
<feature type="region of interest" description="Disordered" evidence="14">
    <location>
        <begin position="619"/>
        <end position="650"/>
    </location>
</feature>
<dbReference type="InterPro" id="IPR004358">
    <property type="entry name" value="Sig_transdc_His_kin-like_C"/>
</dbReference>
<keyword evidence="20" id="KW-1185">Reference proteome</keyword>
<keyword evidence="6 15" id="KW-0812">Transmembrane</keyword>
<evidence type="ECO:0000256" key="3">
    <source>
        <dbReference type="ARBA" id="ARBA00012438"/>
    </source>
</evidence>
<dbReference type="InterPro" id="IPR036097">
    <property type="entry name" value="HisK_dim/P_sf"/>
</dbReference>
<dbReference type="GO" id="GO:0005524">
    <property type="term" value="F:ATP binding"/>
    <property type="evidence" value="ECO:0007669"/>
    <property type="project" value="UniProtKB-KW"/>
</dbReference>
<feature type="domain" description="Response regulatory" evidence="17">
    <location>
        <begin position="497"/>
        <end position="616"/>
    </location>
</feature>
<dbReference type="PANTHER" id="PTHR45339">
    <property type="entry name" value="HYBRID SIGNAL TRANSDUCTION HISTIDINE KINASE J"/>
    <property type="match status" value="1"/>
</dbReference>
<evidence type="ECO:0000256" key="4">
    <source>
        <dbReference type="ARBA" id="ARBA00022475"/>
    </source>
</evidence>
<evidence type="ECO:0000256" key="14">
    <source>
        <dbReference type="SAM" id="MobiDB-lite"/>
    </source>
</evidence>
<dbReference type="SMART" id="SM00448">
    <property type="entry name" value="REC"/>
    <property type="match status" value="1"/>
</dbReference>
<dbReference type="CDD" id="cd00082">
    <property type="entry name" value="HisKA"/>
    <property type="match status" value="1"/>
</dbReference>
<protein>
    <recommendedName>
        <fullName evidence="3">histidine kinase</fullName>
        <ecNumber evidence="3">2.7.13.3</ecNumber>
    </recommendedName>
</protein>
<keyword evidence="19" id="KW-0418">Kinase</keyword>
<evidence type="ECO:0000256" key="11">
    <source>
        <dbReference type="ARBA" id="ARBA00023136"/>
    </source>
</evidence>
<keyword evidence="5 13" id="KW-0597">Phosphoprotein</keyword>
<reference evidence="19 20" key="1">
    <citation type="submission" date="2020-05" db="EMBL/GenBank/DDBJ databases">
        <title>Draft genome sequence of Desulfovibrio sp. strain HN2T.</title>
        <authorList>
            <person name="Ueno A."/>
            <person name="Tamazawa S."/>
            <person name="Tamamura S."/>
            <person name="Murakami T."/>
            <person name="Kiyama T."/>
            <person name="Inomata H."/>
            <person name="Amano Y."/>
            <person name="Miyakawa K."/>
            <person name="Tamaki H."/>
            <person name="Naganuma T."/>
            <person name="Kaneko K."/>
        </authorList>
    </citation>
    <scope>NUCLEOTIDE SEQUENCE [LARGE SCALE GENOMIC DNA]</scope>
    <source>
        <strain evidence="19 20">HN2</strain>
    </source>
</reference>
<dbReference type="AlphaFoldDB" id="A0A7J0BJN7"/>
<dbReference type="SMART" id="SM00387">
    <property type="entry name" value="HATPase_c"/>
    <property type="match status" value="1"/>
</dbReference>
<name>A0A7J0BJN7_9BACT</name>
<dbReference type="InterPro" id="IPR008207">
    <property type="entry name" value="Sig_transdc_His_kin_Hpt_dom"/>
</dbReference>
<dbReference type="PRINTS" id="PR00344">
    <property type="entry name" value="BCTRLSENSOR"/>
</dbReference>
<sequence length="771" mass="84038">MRIKHSIPVLPGIFLLVWTLLLLALFSWSAVSEKKHVNDIALRQARAFFLQIVSTREWNSAHGGVYVMVTDRVSPNPYLDDPQRDIVTTKGERLTKINPAYMTRQISEILADTEGVSFHITSLKPLRPNNAPDLWEHNSLKQFERGEKEAFQLINELDETARFRYMAPLFATKSCLTCHKGPDDKEGGVRGGISVSIAAAPLLQLGQDNINRMGLGYFLIGLVGLIGIGTSAFQVIRKREQAEVANRMKSMFLANMSHDMRTPLTGIIGMAELLRRDATTPEQDEYASQLQLSAETLLDIVNDITDFSRLESGRMELSIAPFSLSALVASSLKVVQFACTRKGIALSYSIAPDVPDTLLGDSFRLRQMLGNLLGNSVKFTERGTISVAVHLVKRSDEGCMLSFSVSDTGMGIHPSQHATIFDSFTQGSQALATGQVGTGLGLAITRQLVEMMGGSISVSSSPGEGCTFSFTALFQPSETEVPESDPTPCNHDVPRLHLLVADDNQLNRTYLKEILSGFGHSVDVASNGREALNLLRKVRYDAVLMDVQMPEMDGIETTRAIRSGVHPDIPADLPVIAVTAFAVEGDRERFLEAGMNAYVSKPMTADSLAATLCTLFPETGRVPTTPPRAHTKPSVPEAPETTSTQSNNGITIDSAAPMDMAKALEAMGGNKALLLRLCAAFLEEVPERCSQLETALQQRSWAEARRLAHAIKNSAAMLSATQLHEIAKKIEISCVDESPGADKELKAMLECMPALTAHINTLLKNGETPHV</sequence>
<evidence type="ECO:0000313" key="19">
    <source>
        <dbReference type="EMBL" id="GFM33926.1"/>
    </source>
</evidence>
<dbReference type="InterPro" id="IPR005467">
    <property type="entry name" value="His_kinase_dom"/>
</dbReference>
<dbReference type="RefSeq" id="WP_174405570.1">
    <property type="nucleotide sequence ID" value="NZ_BLVO01000013.1"/>
</dbReference>
<dbReference type="InterPro" id="IPR021796">
    <property type="entry name" value="Tll0287-like_dom"/>
</dbReference>
<evidence type="ECO:0000256" key="10">
    <source>
        <dbReference type="ARBA" id="ARBA00023012"/>
    </source>
</evidence>
<dbReference type="Pfam" id="PF01627">
    <property type="entry name" value="Hpt"/>
    <property type="match status" value="1"/>
</dbReference>
<comment type="caution">
    <text evidence="19">The sequence shown here is derived from an EMBL/GenBank/DDBJ whole genome shotgun (WGS) entry which is preliminary data.</text>
</comment>
<dbReference type="FunFam" id="3.30.565.10:FF:000010">
    <property type="entry name" value="Sensor histidine kinase RcsC"/>
    <property type="match status" value="1"/>
</dbReference>
<organism evidence="19 20">
    <name type="scientific">Desulfovibrio subterraneus</name>
    <dbReference type="NCBI Taxonomy" id="2718620"/>
    <lineage>
        <taxon>Bacteria</taxon>
        <taxon>Pseudomonadati</taxon>
        <taxon>Thermodesulfobacteriota</taxon>
        <taxon>Desulfovibrionia</taxon>
        <taxon>Desulfovibrionales</taxon>
        <taxon>Desulfovibrionaceae</taxon>
        <taxon>Desulfovibrio</taxon>
    </lineage>
</organism>
<dbReference type="InterPro" id="IPR003661">
    <property type="entry name" value="HisK_dim/P_dom"/>
</dbReference>
<feature type="compositionally biased region" description="Polar residues" evidence="14">
    <location>
        <begin position="640"/>
        <end position="650"/>
    </location>
</feature>
<keyword evidence="4" id="KW-1003">Cell membrane</keyword>
<dbReference type="SUPFAM" id="SSF47384">
    <property type="entry name" value="Homodimeric domain of signal transducing histidine kinase"/>
    <property type="match status" value="1"/>
</dbReference>
<comment type="catalytic activity">
    <reaction evidence="1">
        <text>ATP + protein L-histidine = ADP + protein N-phospho-L-histidine.</text>
        <dbReference type="EC" id="2.7.13.3"/>
    </reaction>
</comment>
<feature type="domain" description="HPt" evidence="18">
    <location>
        <begin position="670"/>
        <end position="766"/>
    </location>
</feature>
<dbReference type="Gene3D" id="1.10.287.130">
    <property type="match status" value="1"/>
</dbReference>
<evidence type="ECO:0000256" key="13">
    <source>
        <dbReference type="PROSITE-ProRule" id="PRU00169"/>
    </source>
</evidence>
<dbReference type="PROSITE" id="PS50109">
    <property type="entry name" value="HIS_KIN"/>
    <property type="match status" value="1"/>
</dbReference>
<evidence type="ECO:0000259" key="16">
    <source>
        <dbReference type="PROSITE" id="PS50109"/>
    </source>
</evidence>
<keyword evidence="7" id="KW-0547">Nucleotide-binding</keyword>
<dbReference type="CDD" id="cd16922">
    <property type="entry name" value="HATPase_EvgS-ArcB-TorS-like"/>
    <property type="match status" value="1"/>
</dbReference>
<evidence type="ECO:0000256" key="15">
    <source>
        <dbReference type="SAM" id="Phobius"/>
    </source>
</evidence>
<evidence type="ECO:0000256" key="6">
    <source>
        <dbReference type="ARBA" id="ARBA00022692"/>
    </source>
</evidence>
<dbReference type="InterPro" id="IPR036641">
    <property type="entry name" value="HPT_dom_sf"/>
</dbReference>
<dbReference type="SUPFAM" id="SSF52172">
    <property type="entry name" value="CheY-like"/>
    <property type="match status" value="1"/>
</dbReference>
<dbReference type="InterPro" id="IPR011006">
    <property type="entry name" value="CheY-like_superfamily"/>
</dbReference>
<dbReference type="PROSITE" id="PS50894">
    <property type="entry name" value="HPT"/>
    <property type="match status" value="1"/>
</dbReference>
<dbReference type="Gene3D" id="1.20.120.160">
    <property type="entry name" value="HPT domain"/>
    <property type="match status" value="1"/>
</dbReference>
<dbReference type="Pfam" id="PF00512">
    <property type="entry name" value="HisKA"/>
    <property type="match status" value="1"/>
</dbReference>
<dbReference type="Pfam" id="PF02518">
    <property type="entry name" value="HATPase_c"/>
    <property type="match status" value="1"/>
</dbReference>
<evidence type="ECO:0000256" key="8">
    <source>
        <dbReference type="ARBA" id="ARBA00022840"/>
    </source>
</evidence>
<feature type="domain" description="Histidine kinase" evidence="16">
    <location>
        <begin position="255"/>
        <end position="476"/>
    </location>
</feature>
<evidence type="ECO:0000256" key="7">
    <source>
        <dbReference type="ARBA" id="ARBA00022741"/>
    </source>
</evidence>
<dbReference type="GO" id="GO:0005886">
    <property type="term" value="C:plasma membrane"/>
    <property type="evidence" value="ECO:0007669"/>
    <property type="project" value="UniProtKB-SubCell"/>
</dbReference>
<feature type="modified residue" description="4-aspartylphosphate" evidence="13">
    <location>
        <position position="546"/>
    </location>
</feature>
<keyword evidence="19" id="KW-0808">Transferase</keyword>
<evidence type="ECO:0000256" key="12">
    <source>
        <dbReference type="PROSITE-ProRule" id="PRU00110"/>
    </source>
</evidence>
<keyword evidence="10" id="KW-0902">Two-component regulatory system</keyword>
<feature type="modified residue" description="Phosphohistidine" evidence="12">
    <location>
        <position position="709"/>
    </location>
</feature>
<evidence type="ECO:0000256" key="2">
    <source>
        <dbReference type="ARBA" id="ARBA00004651"/>
    </source>
</evidence>
<dbReference type="EC" id="2.7.13.3" evidence="3"/>
<dbReference type="PROSITE" id="PS50110">
    <property type="entry name" value="RESPONSE_REGULATORY"/>
    <property type="match status" value="1"/>
</dbReference>
<dbReference type="Gene3D" id="3.40.50.2300">
    <property type="match status" value="1"/>
</dbReference>
<evidence type="ECO:0000259" key="18">
    <source>
        <dbReference type="PROSITE" id="PS50894"/>
    </source>
</evidence>
<dbReference type="Proteomes" id="UP000503840">
    <property type="component" value="Unassembled WGS sequence"/>
</dbReference>
<dbReference type="SUPFAM" id="SSF47226">
    <property type="entry name" value="Histidine-containing phosphotransfer domain, HPT domain"/>
    <property type="match status" value="1"/>
</dbReference>
<evidence type="ECO:0000256" key="5">
    <source>
        <dbReference type="ARBA" id="ARBA00022553"/>
    </source>
</evidence>
<feature type="transmembrane region" description="Helical" evidence="15">
    <location>
        <begin position="215"/>
        <end position="236"/>
    </location>
</feature>
<accession>A0A7J0BJN7</accession>
<comment type="subcellular location">
    <subcellularLocation>
        <location evidence="2">Cell membrane</location>
        <topology evidence="2">Multi-pass membrane protein</topology>
    </subcellularLocation>
</comment>
<evidence type="ECO:0000256" key="9">
    <source>
        <dbReference type="ARBA" id="ARBA00022989"/>
    </source>
</evidence>
<dbReference type="InterPro" id="IPR036890">
    <property type="entry name" value="HATPase_C_sf"/>
</dbReference>
<dbReference type="InterPro" id="IPR003594">
    <property type="entry name" value="HATPase_dom"/>
</dbReference>
<dbReference type="Pfam" id="PF00072">
    <property type="entry name" value="Response_reg"/>
    <property type="match status" value="1"/>
</dbReference>
<evidence type="ECO:0000256" key="1">
    <source>
        <dbReference type="ARBA" id="ARBA00000085"/>
    </source>
</evidence>
<keyword evidence="9 15" id="KW-1133">Transmembrane helix</keyword>
<dbReference type="Pfam" id="PF11845">
    <property type="entry name" value="Tll0287-like"/>
    <property type="match status" value="1"/>
</dbReference>
<evidence type="ECO:0000313" key="20">
    <source>
        <dbReference type="Proteomes" id="UP000503840"/>
    </source>
</evidence>
<dbReference type="InterPro" id="IPR001789">
    <property type="entry name" value="Sig_transdc_resp-reg_receiver"/>
</dbReference>
<keyword evidence="11 15" id="KW-0472">Membrane</keyword>
<dbReference type="EMBL" id="BLVO01000013">
    <property type="protein sequence ID" value="GFM33926.1"/>
    <property type="molecule type" value="Genomic_DNA"/>
</dbReference>
<evidence type="ECO:0000259" key="17">
    <source>
        <dbReference type="PROSITE" id="PS50110"/>
    </source>
</evidence>
<proteinExistence type="predicted"/>
<dbReference type="Gene3D" id="3.30.565.10">
    <property type="entry name" value="Histidine kinase-like ATPase, C-terminal domain"/>
    <property type="match status" value="1"/>
</dbReference>
<dbReference type="GO" id="GO:0000155">
    <property type="term" value="F:phosphorelay sensor kinase activity"/>
    <property type="evidence" value="ECO:0007669"/>
    <property type="project" value="InterPro"/>
</dbReference>
<gene>
    <name evidence="19" type="ORF">DSM101010T_22910</name>
</gene>
<dbReference type="PANTHER" id="PTHR45339:SF1">
    <property type="entry name" value="HYBRID SIGNAL TRANSDUCTION HISTIDINE KINASE J"/>
    <property type="match status" value="1"/>
</dbReference>
<dbReference type="CDD" id="cd00088">
    <property type="entry name" value="HPT"/>
    <property type="match status" value="1"/>
</dbReference>